<proteinExistence type="predicted"/>
<dbReference type="RefSeq" id="WP_308450451.1">
    <property type="nucleotide sequence ID" value="NZ_JAJEPU010000003.1"/>
</dbReference>
<evidence type="ECO:0000313" key="3">
    <source>
        <dbReference type="Proteomes" id="UP001198962"/>
    </source>
</evidence>
<organism evidence="2 3">
    <name type="scientific">Brotaphodocola catenula</name>
    <dbReference type="NCBI Taxonomy" id="2885361"/>
    <lineage>
        <taxon>Bacteria</taxon>
        <taxon>Bacillati</taxon>
        <taxon>Bacillota</taxon>
        <taxon>Clostridia</taxon>
        <taxon>Lachnospirales</taxon>
        <taxon>Lachnospiraceae</taxon>
        <taxon>Brotaphodocola</taxon>
    </lineage>
</organism>
<protein>
    <submittedName>
        <fullName evidence="2">Cell division protein FtsQ</fullName>
    </submittedName>
</protein>
<dbReference type="EMBL" id="JAJEPU010000003">
    <property type="protein sequence ID" value="MCC2163627.1"/>
    <property type="molecule type" value="Genomic_DNA"/>
</dbReference>
<gene>
    <name evidence="2" type="ORF">LKD32_01795</name>
</gene>
<evidence type="ECO:0000256" key="1">
    <source>
        <dbReference type="SAM" id="Phobius"/>
    </source>
</evidence>
<keyword evidence="1" id="KW-1133">Transmembrane helix</keyword>
<comment type="caution">
    <text evidence="2">The sequence shown here is derived from an EMBL/GenBank/DDBJ whole genome shotgun (WGS) entry which is preliminary data.</text>
</comment>
<keyword evidence="2" id="KW-0132">Cell division</keyword>
<keyword evidence="2" id="KW-0131">Cell cycle</keyword>
<keyword evidence="1" id="KW-0812">Transmembrane</keyword>
<keyword evidence="3" id="KW-1185">Reference proteome</keyword>
<dbReference type="GO" id="GO:0051301">
    <property type="term" value="P:cell division"/>
    <property type="evidence" value="ECO:0007669"/>
    <property type="project" value="UniProtKB-KW"/>
</dbReference>
<reference evidence="2" key="1">
    <citation type="submission" date="2021-10" db="EMBL/GenBank/DDBJ databases">
        <title>Anaerobic single-cell dispensing facilitates the cultivation of human gut bacteria.</title>
        <authorList>
            <person name="Afrizal A."/>
        </authorList>
    </citation>
    <scope>NUCLEOTIDE SEQUENCE</scope>
    <source>
        <strain evidence="2">CLA-AA-H274</strain>
    </source>
</reference>
<sequence>MREGFGRKRVWFGAVGITALFLVVLLLSVKITDITVTGNKKYDSDQIVEMLFPDSLSKNSGICYLKDRFEPHKKIPFVEDYKIVFRSMSQIEIIVYEKSMVGCVSYMSSYMYFDKDGIIVESASEKLPGIPEITGLKFGHIVLYEKLPVESAQIFSDILNLTQVLSIYQIESDQIRFSTNGSTTLHIGDIDVVLGGNNDLNGKISELSDIMPQIVGLSGTLYLDTYDEGNLNAMYAFKPRA</sequence>
<evidence type="ECO:0000313" key="2">
    <source>
        <dbReference type="EMBL" id="MCC2163627.1"/>
    </source>
</evidence>
<name>A0AAE3APM9_9FIRM</name>
<keyword evidence="1" id="KW-0472">Membrane</keyword>
<dbReference type="Proteomes" id="UP001198962">
    <property type="component" value="Unassembled WGS sequence"/>
</dbReference>
<dbReference type="AlphaFoldDB" id="A0AAE3APM9"/>
<feature type="transmembrane region" description="Helical" evidence="1">
    <location>
        <begin position="12"/>
        <end position="31"/>
    </location>
</feature>
<accession>A0AAE3APM9</accession>